<name>A0A7L9RRX1_9PROT</name>
<keyword evidence="1" id="KW-0472">Membrane</keyword>
<keyword evidence="3" id="KW-1185">Reference proteome</keyword>
<dbReference type="PANTHER" id="PTHR34300:SF2">
    <property type="entry name" value="QUEUOSINE PRECURSOR TRANSPORTER-RELATED"/>
    <property type="match status" value="1"/>
</dbReference>
<dbReference type="InterPro" id="IPR003744">
    <property type="entry name" value="YhhQ"/>
</dbReference>
<accession>A0A7L9RRX1</accession>
<protein>
    <recommendedName>
        <fullName evidence="1">Probable queuosine precursor transporter</fullName>
        <shortName evidence="1">Q precursor transporter</shortName>
    </recommendedName>
</protein>
<feature type="transmembrane region" description="Helical" evidence="1">
    <location>
        <begin position="176"/>
        <end position="202"/>
    </location>
</feature>
<keyword evidence="1" id="KW-0812">Transmembrane</keyword>
<organism evidence="2 3">
    <name type="scientific">Candidatus Bodocaedibacter vickermanii</name>
    <dbReference type="NCBI Taxonomy" id="2741701"/>
    <lineage>
        <taxon>Bacteria</taxon>
        <taxon>Pseudomonadati</taxon>
        <taxon>Pseudomonadota</taxon>
        <taxon>Alphaproteobacteria</taxon>
        <taxon>Holosporales</taxon>
        <taxon>Candidatus Paracaedibacteraceae</taxon>
        <taxon>Candidatus Bodocaedibacter</taxon>
    </lineage>
</organism>
<comment type="subcellular location">
    <subcellularLocation>
        <location evidence="1">Cell inner membrane</location>
        <topology evidence="1">Multi-pass membrane protein</topology>
    </subcellularLocation>
</comment>
<dbReference type="RefSeq" id="WP_350332024.1">
    <property type="nucleotide sequence ID" value="NZ_CP054719.1"/>
</dbReference>
<reference evidence="2 3" key="1">
    <citation type="submission" date="2020-06" db="EMBL/GenBank/DDBJ databases">
        <title>The endosymbiont of the kinetoplastid Bodo saltans is a Paracaedibacter-like alpha-proteobacterium possessing a putative toxin-antitoxin system.</title>
        <authorList>
            <person name="Midha S."/>
            <person name="Rigden D.J."/>
            <person name="Siozios S."/>
            <person name="Hurst G.D.D."/>
            <person name="Jackson A.P."/>
        </authorList>
    </citation>
    <scope>NUCLEOTIDE SEQUENCE [LARGE SCALE GENOMIC DNA]</scope>
    <source>
        <strain evidence="2">Lake Konstanz</strain>
    </source>
</reference>
<dbReference type="KEGG" id="pbal:CPBP_00013"/>
<dbReference type="Pfam" id="PF02592">
    <property type="entry name" value="Vut_1"/>
    <property type="match status" value="1"/>
</dbReference>
<keyword evidence="1" id="KW-1003">Cell membrane</keyword>
<proteinExistence type="inferred from homology"/>
<feature type="transmembrane region" description="Helical" evidence="1">
    <location>
        <begin position="95"/>
        <end position="115"/>
    </location>
</feature>
<feature type="transmembrane region" description="Helical" evidence="1">
    <location>
        <begin position="37"/>
        <end position="59"/>
    </location>
</feature>
<dbReference type="HAMAP" id="MF_02088">
    <property type="entry name" value="Q_prec_transport"/>
    <property type="match status" value="1"/>
</dbReference>
<dbReference type="GO" id="GO:0022857">
    <property type="term" value="F:transmembrane transporter activity"/>
    <property type="evidence" value="ECO:0007669"/>
    <property type="project" value="UniProtKB-UniRule"/>
</dbReference>
<keyword evidence="1" id="KW-0997">Cell inner membrane</keyword>
<feature type="transmembrane region" description="Helical" evidence="1">
    <location>
        <begin position="214"/>
        <end position="239"/>
    </location>
</feature>
<comment type="function">
    <text evidence="1">Involved in the import of queuosine (Q) precursors, required for Q precursor salvage.</text>
</comment>
<dbReference type="PANTHER" id="PTHR34300">
    <property type="entry name" value="QUEUOSINE PRECURSOR TRANSPORTER-RELATED"/>
    <property type="match status" value="1"/>
</dbReference>
<dbReference type="GO" id="GO:0005886">
    <property type="term" value="C:plasma membrane"/>
    <property type="evidence" value="ECO:0007669"/>
    <property type="project" value="UniProtKB-SubCell"/>
</dbReference>
<gene>
    <name evidence="2" type="ORF">CPBP_00013</name>
</gene>
<keyword evidence="1" id="KW-0813">Transport</keyword>
<dbReference type="Proteomes" id="UP000594001">
    <property type="component" value="Chromosome"/>
</dbReference>
<feature type="transmembrane region" description="Helical" evidence="1">
    <location>
        <begin position="12"/>
        <end position="30"/>
    </location>
</feature>
<dbReference type="EMBL" id="CP054719">
    <property type="protein sequence ID" value="QOL19266.1"/>
    <property type="molecule type" value="Genomic_DNA"/>
</dbReference>
<evidence type="ECO:0000313" key="2">
    <source>
        <dbReference type="EMBL" id="QOL19266.1"/>
    </source>
</evidence>
<keyword evidence="1" id="KW-1133">Transmembrane helix</keyword>
<evidence type="ECO:0000256" key="1">
    <source>
        <dbReference type="HAMAP-Rule" id="MF_02088"/>
    </source>
</evidence>
<evidence type="ECO:0000313" key="3">
    <source>
        <dbReference type="Proteomes" id="UP000594001"/>
    </source>
</evidence>
<feature type="transmembrane region" description="Helical" evidence="1">
    <location>
        <begin position="65"/>
        <end position="83"/>
    </location>
</feature>
<comment type="similarity">
    <text evidence="1">Belongs to the vitamin uptake transporter (VUT/ECF) (TC 2.A.88) family. Q precursor transporter subfamily.</text>
</comment>
<dbReference type="AlphaFoldDB" id="A0A7L9RRX1"/>
<sequence length="252" mass="28627">MLDLISHYQTEFFSIAQLLLSWIFLFICTFRYGKSGVYVYIVVAVILSNLQVMKFGQFFWSQDPVALGTVVFASTFLATDILTEFYSAESAKKSVMLGFIGFAFFSVLMMLQISIPAVSTDVLEHCNLTDGHNAMVQLFTPMPILYLSSIVSYFISERSDIAIYVFFKKLTKDKALWLRSIVAAAISAFLDTAIFSILAWKLLTTTPVSWSTLVFTYILGSFWPRVLIAITGVPVLYVLRHYKDRWISRINV</sequence>
<feature type="transmembrane region" description="Helical" evidence="1">
    <location>
        <begin position="135"/>
        <end position="155"/>
    </location>
</feature>
<dbReference type="NCBIfam" id="TIGR00697">
    <property type="entry name" value="queuosine precursor transporter"/>
    <property type="match status" value="1"/>
</dbReference>